<protein>
    <submittedName>
        <fullName evidence="1">Uncharacterized protein</fullName>
    </submittedName>
</protein>
<organism evidence="1">
    <name type="scientific">marine metagenome</name>
    <dbReference type="NCBI Taxonomy" id="408172"/>
    <lineage>
        <taxon>unclassified sequences</taxon>
        <taxon>metagenomes</taxon>
        <taxon>ecological metagenomes</taxon>
    </lineage>
</organism>
<accession>A0A382VAZ4</accession>
<evidence type="ECO:0000313" key="1">
    <source>
        <dbReference type="EMBL" id="SVD43654.1"/>
    </source>
</evidence>
<dbReference type="Gene3D" id="3.60.15.10">
    <property type="entry name" value="Ribonuclease Z/Hydroxyacylglutathione hydrolase-like"/>
    <property type="match status" value="1"/>
</dbReference>
<dbReference type="AlphaFoldDB" id="A0A382VAZ4"/>
<name>A0A382VAZ4_9ZZZZ</name>
<dbReference type="InterPro" id="IPR036866">
    <property type="entry name" value="RibonucZ/Hydroxyglut_hydro"/>
</dbReference>
<sequence>LNFSGVQRTEAYINSVTRLQQLPNVEVNIPNHQGSGEVFERYEILKDRRDGDPHPFVDPESWSAWLDILLLSAEAKLNREKQELN</sequence>
<gene>
    <name evidence="1" type="ORF">METZ01_LOCUS396508</name>
</gene>
<reference evidence="1" key="1">
    <citation type="submission" date="2018-05" db="EMBL/GenBank/DDBJ databases">
        <authorList>
            <person name="Lanie J.A."/>
            <person name="Ng W.-L."/>
            <person name="Kazmierczak K.M."/>
            <person name="Andrzejewski T.M."/>
            <person name="Davidsen T.M."/>
            <person name="Wayne K.J."/>
            <person name="Tettelin H."/>
            <person name="Glass J.I."/>
            <person name="Rusch D."/>
            <person name="Podicherti R."/>
            <person name="Tsui H.-C.T."/>
            <person name="Winkler M.E."/>
        </authorList>
    </citation>
    <scope>NUCLEOTIDE SEQUENCE</scope>
</reference>
<proteinExistence type="predicted"/>
<dbReference type="EMBL" id="UINC01150546">
    <property type="protein sequence ID" value="SVD43654.1"/>
    <property type="molecule type" value="Genomic_DNA"/>
</dbReference>
<feature type="non-terminal residue" evidence="1">
    <location>
        <position position="1"/>
    </location>
</feature>